<dbReference type="EMBL" id="JAJTJA010000012">
    <property type="protein sequence ID" value="KAH8691640.1"/>
    <property type="molecule type" value="Genomic_DNA"/>
</dbReference>
<reference evidence="3" key="1">
    <citation type="submission" date="2021-12" db="EMBL/GenBank/DDBJ databases">
        <title>Convergent genome expansion in fungi linked to evolution of root-endophyte symbiosis.</title>
        <authorList>
            <consortium name="DOE Joint Genome Institute"/>
            <person name="Ke Y.-H."/>
            <person name="Bonito G."/>
            <person name="Liao H.-L."/>
            <person name="Looney B."/>
            <person name="Rojas-Flechas A."/>
            <person name="Nash J."/>
            <person name="Hameed K."/>
            <person name="Schadt C."/>
            <person name="Martin F."/>
            <person name="Crous P.W."/>
            <person name="Miettinen O."/>
            <person name="Magnuson J.K."/>
            <person name="Labbe J."/>
            <person name="Jacobson D."/>
            <person name="Doktycz M.J."/>
            <person name="Veneault-Fourrey C."/>
            <person name="Kuo A."/>
            <person name="Mondo S."/>
            <person name="Calhoun S."/>
            <person name="Riley R."/>
            <person name="Ohm R."/>
            <person name="LaButti K."/>
            <person name="Andreopoulos B."/>
            <person name="Pangilinan J."/>
            <person name="Nolan M."/>
            <person name="Tritt A."/>
            <person name="Clum A."/>
            <person name="Lipzen A."/>
            <person name="Daum C."/>
            <person name="Barry K."/>
            <person name="Grigoriev I.V."/>
            <person name="Vilgalys R."/>
        </authorList>
    </citation>
    <scope>NUCLEOTIDE SEQUENCE</scope>
    <source>
        <strain evidence="3">PMI_201</strain>
    </source>
</reference>
<comment type="caution">
    <text evidence="3">The sequence shown here is derived from an EMBL/GenBank/DDBJ whole genome shotgun (WGS) entry which is preliminary data.</text>
</comment>
<dbReference type="InterPro" id="IPR050317">
    <property type="entry name" value="Plant_Fungal_Acyltransferase"/>
</dbReference>
<evidence type="ECO:0000313" key="4">
    <source>
        <dbReference type="Proteomes" id="UP001201262"/>
    </source>
</evidence>
<dbReference type="InterPro" id="IPR023213">
    <property type="entry name" value="CAT-like_dom_sf"/>
</dbReference>
<dbReference type="PANTHER" id="PTHR31642:SF270">
    <property type="entry name" value="O-ACYLTRANSFERASE AUSQ"/>
    <property type="match status" value="1"/>
</dbReference>
<gene>
    <name evidence="3" type="ORF">BGW36DRAFT_388709</name>
</gene>
<sequence length="472" mass="53735">MSPHVYMPFFLFFSTLSITESLDSLEKGIGRLVMELPFLTGEVVKSNRLEHKANVMEVRPSDASTLRDHPILRIRYHAQCIELHNVRSTVTIISRDNLSNENFIPVPLAIPPPEPCLVCRFQANVMTDGIILAITLSHRVTDGYGMSLILRYLAQCCHDPTRKDGLLPINPSNETRLRRQLFVINSELSEKPPWTGESFFTQSAPVLDEEVVSRKIKLHSTKIKQLRDSCNFFFQNMPQGIDIDNSCDWLQRSELPIFSNNDIVTALTWLCIARSRYNSLKPNKESVLFMPVDVRTILKPTLSYSYVGCSVLGVLSEFNLGILDEPHMNVPSIGILGLDNSDIYLLSRLAYIIRNNLSVIDDEYARRVISTILKASDWDSFHLSVPDVVVSNLRYLQVYQDFGSVLGKPFDFDICDTRVDGMSWILPNRLRSTSVQHPFELRVSLRTSAMRKLQSDRLILWASMSTSTQSKF</sequence>
<dbReference type="Proteomes" id="UP001201262">
    <property type="component" value="Unassembled WGS sequence"/>
</dbReference>
<keyword evidence="4" id="KW-1185">Reference proteome</keyword>
<evidence type="ECO:0000256" key="1">
    <source>
        <dbReference type="ARBA" id="ARBA00022679"/>
    </source>
</evidence>
<accession>A0AAD4PU15</accession>
<evidence type="ECO:0000256" key="2">
    <source>
        <dbReference type="SAM" id="SignalP"/>
    </source>
</evidence>
<dbReference type="PANTHER" id="PTHR31642">
    <property type="entry name" value="TRICHOTHECENE 3-O-ACETYLTRANSFERASE"/>
    <property type="match status" value="1"/>
</dbReference>
<dbReference type="GO" id="GO:0016747">
    <property type="term" value="F:acyltransferase activity, transferring groups other than amino-acyl groups"/>
    <property type="evidence" value="ECO:0007669"/>
    <property type="project" value="TreeGrafter"/>
</dbReference>
<dbReference type="RefSeq" id="XP_046067732.1">
    <property type="nucleotide sequence ID" value="XM_046217256.1"/>
</dbReference>
<dbReference type="AlphaFoldDB" id="A0AAD4PU15"/>
<feature type="chain" id="PRO_5041957187" description="Transferase" evidence="2">
    <location>
        <begin position="22"/>
        <end position="472"/>
    </location>
</feature>
<proteinExistence type="predicted"/>
<dbReference type="Pfam" id="PF02458">
    <property type="entry name" value="Transferase"/>
    <property type="match status" value="1"/>
</dbReference>
<protein>
    <recommendedName>
        <fullName evidence="5">Transferase</fullName>
    </recommendedName>
</protein>
<evidence type="ECO:0008006" key="5">
    <source>
        <dbReference type="Google" id="ProtNLM"/>
    </source>
</evidence>
<dbReference type="Gene3D" id="3.30.559.10">
    <property type="entry name" value="Chloramphenicol acetyltransferase-like domain"/>
    <property type="match status" value="2"/>
</dbReference>
<keyword evidence="1" id="KW-0808">Transferase</keyword>
<feature type="signal peptide" evidence="2">
    <location>
        <begin position="1"/>
        <end position="21"/>
    </location>
</feature>
<evidence type="ECO:0000313" key="3">
    <source>
        <dbReference type="EMBL" id="KAH8691640.1"/>
    </source>
</evidence>
<organism evidence="3 4">
    <name type="scientific">Talaromyces proteolyticus</name>
    <dbReference type="NCBI Taxonomy" id="1131652"/>
    <lineage>
        <taxon>Eukaryota</taxon>
        <taxon>Fungi</taxon>
        <taxon>Dikarya</taxon>
        <taxon>Ascomycota</taxon>
        <taxon>Pezizomycotina</taxon>
        <taxon>Eurotiomycetes</taxon>
        <taxon>Eurotiomycetidae</taxon>
        <taxon>Eurotiales</taxon>
        <taxon>Trichocomaceae</taxon>
        <taxon>Talaromyces</taxon>
        <taxon>Talaromyces sect. Bacilispori</taxon>
    </lineage>
</organism>
<name>A0AAD4PU15_9EURO</name>
<keyword evidence="2" id="KW-0732">Signal</keyword>
<dbReference type="GeneID" id="70247543"/>